<gene>
    <name evidence="1" type="ORF">M992_2530</name>
</gene>
<organism evidence="1 2">
    <name type="scientific">Moellerella wisconsensis ATCC 35017</name>
    <dbReference type="NCBI Taxonomy" id="1354267"/>
    <lineage>
        <taxon>Bacteria</taxon>
        <taxon>Pseudomonadati</taxon>
        <taxon>Pseudomonadota</taxon>
        <taxon>Gammaproteobacteria</taxon>
        <taxon>Enterobacterales</taxon>
        <taxon>Morganellaceae</taxon>
        <taxon>Moellerella</taxon>
    </lineage>
</organism>
<reference evidence="1 2" key="1">
    <citation type="submission" date="2015-07" db="EMBL/GenBank/DDBJ databases">
        <title>ATOL: Assembling a taxonomically balanced genome-scale reconstruction of the evolutionary history of the Enterobacteriaceae.</title>
        <authorList>
            <person name="Plunkett G.III."/>
            <person name="Neeno-Eckwall E.C."/>
            <person name="Glasner J.D."/>
            <person name="Perna N.T."/>
        </authorList>
    </citation>
    <scope>NUCLEOTIDE SEQUENCE [LARGE SCALE GENOMIC DNA]</scope>
    <source>
        <strain evidence="1 2">ATCC 35017</strain>
    </source>
</reference>
<sequence>MSVTIKHGGAYTKDGEIIIESRDVIAVTGDTDALFLAMESPFEEVISHAAKHGSLAELLDMVQTEIAKMAKEAA</sequence>
<dbReference type="RefSeq" id="WP_053908926.1">
    <property type="nucleotide sequence ID" value="NZ_CAWMUS010000026.1"/>
</dbReference>
<protein>
    <submittedName>
        <fullName evidence="1">Uncharacterized protein</fullName>
    </submittedName>
</protein>
<comment type="caution">
    <text evidence="1">The sequence shown here is derived from an EMBL/GenBank/DDBJ whole genome shotgun (WGS) entry which is preliminary data.</text>
</comment>
<keyword evidence="2" id="KW-1185">Reference proteome</keyword>
<name>A0A0N0Z6S0_9GAMM</name>
<dbReference type="AlphaFoldDB" id="A0A0N0Z6S0"/>
<accession>A0A0N0Z6S0</accession>
<dbReference type="Proteomes" id="UP000053226">
    <property type="component" value="Unassembled WGS sequence"/>
</dbReference>
<dbReference type="OrthoDB" id="9872405at2"/>
<evidence type="ECO:0000313" key="2">
    <source>
        <dbReference type="Proteomes" id="UP000053226"/>
    </source>
</evidence>
<evidence type="ECO:0000313" key="1">
    <source>
        <dbReference type="EMBL" id="KPD01987.1"/>
    </source>
</evidence>
<proteinExistence type="predicted"/>
<dbReference type="EMBL" id="LGAA01000026">
    <property type="protein sequence ID" value="KPD01987.1"/>
    <property type="molecule type" value="Genomic_DNA"/>
</dbReference>